<feature type="compositionally biased region" description="Low complexity" evidence="1">
    <location>
        <begin position="30"/>
        <end position="48"/>
    </location>
</feature>
<evidence type="ECO:0000313" key="2">
    <source>
        <dbReference type="EMBL" id="KPJ02525.1"/>
    </source>
</evidence>
<keyword evidence="3" id="KW-1185">Reference proteome</keyword>
<proteinExistence type="predicted"/>
<feature type="region of interest" description="Disordered" evidence="1">
    <location>
        <begin position="165"/>
        <end position="188"/>
    </location>
</feature>
<gene>
    <name evidence="2" type="ORF">RR46_09728</name>
</gene>
<sequence length="229" mass="24332">MTLHATKKAAKKSDMRVSCEAIPEEISGTSPLAQPPQHAQPSQHVQQPQRALAHVDADAQAHGNAKAHVHAAYPHLMTLNSDPGGCGARVADIVVFRKCITLVMCAGTEVGNGGDGGDVGAHHQLQKTASDGTVPEGRGRRQQGPGAAPRAAALAAYASGALERDELPPLSRSKRSNTISVMSPTRRHRSALRHSYPSCLFFHKSPTKNIKNKAYAGVVNPNDADFRYS</sequence>
<dbReference type="Proteomes" id="UP000053268">
    <property type="component" value="Unassembled WGS sequence"/>
</dbReference>
<dbReference type="AlphaFoldDB" id="A0A194QC10"/>
<evidence type="ECO:0000313" key="3">
    <source>
        <dbReference type="Proteomes" id="UP000053268"/>
    </source>
</evidence>
<reference evidence="2 3" key="1">
    <citation type="journal article" date="2015" name="Nat. Commun.">
        <title>Outbred genome sequencing and CRISPR/Cas9 gene editing in butterflies.</title>
        <authorList>
            <person name="Li X."/>
            <person name="Fan D."/>
            <person name="Zhang W."/>
            <person name="Liu G."/>
            <person name="Zhang L."/>
            <person name="Zhao L."/>
            <person name="Fang X."/>
            <person name="Chen L."/>
            <person name="Dong Y."/>
            <person name="Chen Y."/>
            <person name="Ding Y."/>
            <person name="Zhao R."/>
            <person name="Feng M."/>
            <person name="Zhu Y."/>
            <person name="Feng Y."/>
            <person name="Jiang X."/>
            <person name="Zhu D."/>
            <person name="Xiang H."/>
            <person name="Feng X."/>
            <person name="Li S."/>
            <person name="Wang J."/>
            <person name="Zhang G."/>
            <person name="Kronforst M.R."/>
            <person name="Wang W."/>
        </authorList>
    </citation>
    <scope>NUCLEOTIDE SEQUENCE [LARGE SCALE GENOMIC DNA]</scope>
    <source>
        <strain evidence="2">Ya'a_city_454_Px</strain>
        <tissue evidence="2">Whole body</tissue>
    </source>
</reference>
<name>A0A194QC10_PAPXU</name>
<protein>
    <submittedName>
        <fullName evidence="2">Uncharacterized protein</fullName>
    </submittedName>
</protein>
<feature type="region of interest" description="Disordered" evidence="1">
    <location>
        <begin position="27"/>
        <end position="48"/>
    </location>
</feature>
<dbReference type="EMBL" id="KQ459232">
    <property type="protein sequence ID" value="KPJ02525.1"/>
    <property type="molecule type" value="Genomic_DNA"/>
</dbReference>
<feature type="region of interest" description="Disordered" evidence="1">
    <location>
        <begin position="128"/>
        <end position="150"/>
    </location>
</feature>
<organism evidence="2 3">
    <name type="scientific">Papilio xuthus</name>
    <name type="common">Asian swallowtail butterfly</name>
    <dbReference type="NCBI Taxonomy" id="66420"/>
    <lineage>
        <taxon>Eukaryota</taxon>
        <taxon>Metazoa</taxon>
        <taxon>Ecdysozoa</taxon>
        <taxon>Arthropoda</taxon>
        <taxon>Hexapoda</taxon>
        <taxon>Insecta</taxon>
        <taxon>Pterygota</taxon>
        <taxon>Neoptera</taxon>
        <taxon>Endopterygota</taxon>
        <taxon>Lepidoptera</taxon>
        <taxon>Glossata</taxon>
        <taxon>Ditrysia</taxon>
        <taxon>Papilionoidea</taxon>
        <taxon>Papilionidae</taxon>
        <taxon>Papilioninae</taxon>
        <taxon>Papilio</taxon>
    </lineage>
</organism>
<accession>A0A194QC10</accession>
<evidence type="ECO:0000256" key="1">
    <source>
        <dbReference type="SAM" id="MobiDB-lite"/>
    </source>
</evidence>